<dbReference type="PANTHER" id="PTHR24291:SF50">
    <property type="entry name" value="BIFUNCTIONAL ALBAFLAVENONE MONOOXYGENASE_TERPENE SYNTHASE"/>
    <property type="match status" value="1"/>
</dbReference>
<evidence type="ECO:0000256" key="5">
    <source>
        <dbReference type="ARBA" id="ARBA00023002"/>
    </source>
</evidence>
<reference evidence="10 11" key="1">
    <citation type="journal article" date="2016" name="Genome Biol. Evol.">
        <title>Gene Family Evolution Reflects Adaptation to Soil Environmental Stressors in the Genome of the Collembolan Orchesella cincta.</title>
        <authorList>
            <person name="Faddeeva-Vakhrusheva A."/>
            <person name="Derks M.F."/>
            <person name="Anvar S.Y."/>
            <person name="Agamennone V."/>
            <person name="Suring W."/>
            <person name="Smit S."/>
            <person name="van Straalen N.M."/>
            <person name="Roelofs D."/>
        </authorList>
    </citation>
    <scope>NUCLEOTIDE SEQUENCE [LARGE SCALE GENOMIC DNA]</scope>
    <source>
        <tissue evidence="10">Mixed pool</tissue>
    </source>
</reference>
<accession>A0A1D2MAF9</accession>
<dbReference type="PRINTS" id="PR00385">
    <property type="entry name" value="P450"/>
</dbReference>
<evidence type="ECO:0000256" key="3">
    <source>
        <dbReference type="ARBA" id="ARBA00022617"/>
    </source>
</evidence>
<keyword evidence="4 8" id="KW-0479">Metal-binding</keyword>
<keyword evidence="7 9" id="KW-0503">Monooxygenase</keyword>
<dbReference type="GO" id="GO:0016705">
    <property type="term" value="F:oxidoreductase activity, acting on paired donors, with incorporation or reduction of molecular oxygen"/>
    <property type="evidence" value="ECO:0007669"/>
    <property type="project" value="InterPro"/>
</dbReference>
<dbReference type="Proteomes" id="UP000094527">
    <property type="component" value="Unassembled WGS sequence"/>
</dbReference>
<evidence type="ECO:0000256" key="9">
    <source>
        <dbReference type="RuleBase" id="RU000461"/>
    </source>
</evidence>
<comment type="caution">
    <text evidence="10">The sequence shown here is derived from an EMBL/GenBank/DDBJ whole genome shotgun (WGS) entry which is preliminary data.</text>
</comment>
<dbReference type="InterPro" id="IPR036396">
    <property type="entry name" value="Cyt_P450_sf"/>
</dbReference>
<keyword evidence="11" id="KW-1185">Reference proteome</keyword>
<keyword evidence="6 8" id="KW-0408">Iron</keyword>
<dbReference type="OMA" id="NVARENM"/>
<gene>
    <name evidence="10" type="ORF">Ocin01_16763</name>
</gene>
<dbReference type="InterPro" id="IPR017972">
    <property type="entry name" value="Cyt_P450_CS"/>
</dbReference>
<dbReference type="InterPro" id="IPR001128">
    <property type="entry name" value="Cyt_P450"/>
</dbReference>
<feature type="binding site" description="axial binding residue" evidence="8">
    <location>
        <position position="461"/>
    </location>
    <ligand>
        <name>heme</name>
        <dbReference type="ChEBI" id="CHEBI:30413"/>
    </ligand>
    <ligandPart>
        <name>Fe</name>
        <dbReference type="ChEBI" id="CHEBI:18248"/>
    </ligandPart>
</feature>
<evidence type="ECO:0000256" key="6">
    <source>
        <dbReference type="ARBA" id="ARBA00023004"/>
    </source>
</evidence>
<evidence type="ECO:0000256" key="8">
    <source>
        <dbReference type="PIRSR" id="PIRSR602401-1"/>
    </source>
</evidence>
<dbReference type="PANTHER" id="PTHR24291">
    <property type="entry name" value="CYTOCHROME P450 FAMILY 4"/>
    <property type="match status" value="1"/>
</dbReference>
<dbReference type="EMBL" id="LJIJ01002293">
    <property type="protein sequence ID" value="ODM89919.1"/>
    <property type="molecule type" value="Genomic_DNA"/>
</dbReference>
<dbReference type="GO" id="GO:0020037">
    <property type="term" value="F:heme binding"/>
    <property type="evidence" value="ECO:0007669"/>
    <property type="project" value="InterPro"/>
</dbReference>
<proteinExistence type="inferred from homology"/>
<evidence type="ECO:0000256" key="4">
    <source>
        <dbReference type="ARBA" id="ARBA00022723"/>
    </source>
</evidence>
<dbReference type="AlphaFoldDB" id="A0A1D2MAF9"/>
<organism evidence="10 11">
    <name type="scientific">Orchesella cincta</name>
    <name type="common">Springtail</name>
    <name type="synonym">Podura cincta</name>
    <dbReference type="NCBI Taxonomy" id="48709"/>
    <lineage>
        <taxon>Eukaryota</taxon>
        <taxon>Metazoa</taxon>
        <taxon>Ecdysozoa</taxon>
        <taxon>Arthropoda</taxon>
        <taxon>Hexapoda</taxon>
        <taxon>Collembola</taxon>
        <taxon>Entomobryomorpha</taxon>
        <taxon>Entomobryoidea</taxon>
        <taxon>Orchesellidae</taxon>
        <taxon>Orchesellinae</taxon>
        <taxon>Orchesella</taxon>
    </lineage>
</organism>
<dbReference type="SUPFAM" id="SSF48264">
    <property type="entry name" value="Cytochrome P450"/>
    <property type="match status" value="1"/>
</dbReference>
<comment type="cofactor">
    <cofactor evidence="1 8">
        <name>heme</name>
        <dbReference type="ChEBI" id="CHEBI:30413"/>
    </cofactor>
</comment>
<dbReference type="OrthoDB" id="1470350at2759"/>
<dbReference type="Pfam" id="PF00067">
    <property type="entry name" value="p450"/>
    <property type="match status" value="1"/>
</dbReference>
<evidence type="ECO:0000313" key="10">
    <source>
        <dbReference type="EMBL" id="ODM89919.1"/>
    </source>
</evidence>
<dbReference type="STRING" id="48709.A0A1D2MAF9"/>
<evidence type="ECO:0000313" key="11">
    <source>
        <dbReference type="Proteomes" id="UP000094527"/>
    </source>
</evidence>
<dbReference type="PRINTS" id="PR00463">
    <property type="entry name" value="EP450I"/>
</dbReference>
<dbReference type="Gene3D" id="1.10.630.10">
    <property type="entry name" value="Cytochrome P450"/>
    <property type="match status" value="1"/>
</dbReference>
<dbReference type="GO" id="GO:0005506">
    <property type="term" value="F:iron ion binding"/>
    <property type="evidence" value="ECO:0007669"/>
    <property type="project" value="InterPro"/>
</dbReference>
<evidence type="ECO:0000256" key="7">
    <source>
        <dbReference type="ARBA" id="ARBA00023033"/>
    </source>
</evidence>
<evidence type="ECO:0000256" key="2">
    <source>
        <dbReference type="ARBA" id="ARBA00010617"/>
    </source>
</evidence>
<dbReference type="InterPro" id="IPR002401">
    <property type="entry name" value="Cyt_P450_E_grp-I"/>
</dbReference>
<dbReference type="InterPro" id="IPR050196">
    <property type="entry name" value="Cytochrome_P450_Monoox"/>
</dbReference>
<evidence type="ECO:0000256" key="1">
    <source>
        <dbReference type="ARBA" id="ARBA00001971"/>
    </source>
</evidence>
<comment type="similarity">
    <text evidence="2 9">Belongs to the cytochrome P450 family.</text>
</comment>
<keyword evidence="3 8" id="KW-0349">Heme</keyword>
<protein>
    <submittedName>
        <fullName evidence="10">Putative cytochrome P450 4p3</fullName>
    </submittedName>
</protein>
<dbReference type="GO" id="GO:0004497">
    <property type="term" value="F:monooxygenase activity"/>
    <property type="evidence" value="ECO:0007669"/>
    <property type="project" value="UniProtKB-KW"/>
</dbReference>
<name>A0A1D2MAF9_ORCCI</name>
<keyword evidence="5 9" id="KW-0560">Oxidoreductase</keyword>
<dbReference type="PROSITE" id="PS00086">
    <property type="entry name" value="CYTOCHROME_P450"/>
    <property type="match status" value="1"/>
</dbReference>
<sequence>MSTFGVTEMGVGKGKELGVQWFLLTLVSFLLIVHLSQKKKQKDGGDGMARKRIPGPGQYVLGGYANIFALRNTKTSVNVLQQWGAKYGPIFEVQFGPFPVTFLNSPQHLQKLLGSNDTNYLSKGFAYEPLRPFWQDGLIVSSGEKWRSRRKLLTKHMFKYNSVLSFMKIFNRESDLLLSTLEIFYQDGKVKPLEHKIMTFSLNVITEAAVGLSADEVDRMARKEFQVSLIELVEKAKELMCKRILNPLLLFEPIWRLHPLSKLADVVTSAGRMVLSETFRKVENGKPEEKRGMQHVLHQAGVDFDGIFEEEITMISAGYETTASSIHFLLFFLALHPRHQELCREEIDAVFEDGDFCNAQTHLYYHALGQLKHLEMCVLEALRLFPSAFLLMRKIDAELQLEEDLILPANTNVAIFIPGIHKNPNIYPNPEEFIPERFSLKESKDTHNYAYIPFSAGLRKCIGYKFAMMEIMTATAKIIRHFYISTTSKMEDVILLPHITLTLEKPMQFLLTKRKL</sequence>